<dbReference type="InterPro" id="IPR002464">
    <property type="entry name" value="DNA/RNA_helicase_DEAH_CS"/>
</dbReference>
<keyword evidence="3" id="KW-0378">Hydrolase</keyword>
<dbReference type="GO" id="GO:0016787">
    <property type="term" value="F:hydrolase activity"/>
    <property type="evidence" value="ECO:0007669"/>
    <property type="project" value="UniProtKB-KW"/>
</dbReference>
<dbReference type="SMART" id="SM00490">
    <property type="entry name" value="HELICc"/>
    <property type="match status" value="1"/>
</dbReference>
<evidence type="ECO:0000256" key="7">
    <source>
        <dbReference type="SAM" id="MobiDB-lite"/>
    </source>
</evidence>
<dbReference type="InterPro" id="IPR042035">
    <property type="entry name" value="DEAH_win-hel_dom"/>
</dbReference>
<dbReference type="Pfam" id="PF00271">
    <property type="entry name" value="Helicase_C"/>
    <property type="match status" value="1"/>
</dbReference>
<dbReference type="FunFam" id="3.40.50.300:FF:002037">
    <property type="entry name" value="Putative DEAD/DEAH box ATP-dependent RNA helicase"/>
    <property type="match status" value="1"/>
</dbReference>
<dbReference type="Proteomes" id="UP000054562">
    <property type="component" value="Unassembled WGS sequence"/>
</dbReference>
<dbReference type="GO" id="GO:0005524">
    <property type="term" value="F:ATP binding"/>
    <property type="evidence" value="ECO:0007669"/>
    <property type="project" value="UniProtKB-KW"/>
</dbReference>
<dbReference type="SMART" id="SM00487">
    <property type="entry name" value="DEXDc"/>
    <property type="match status" value="1"/>
</dbReference>
<dbReference type="PANTHER" id="PTHR18934:SF99">
    <property type="entry name" value="ATP-DEPENDENT RNA HELICASE DHX37-RELATED"/>
    <property type="match status" value="1"/>
</dbReference>
<dbReference type="InterPro" id="IPR011545">
    <property type="entry name" value="DEAD/DEAH_box_helicase_dom"/>
</dbReference>
<dbReference type="InterPro" id="IPR014001">
    <property type="entry name" value="Helicase_ATP-bd"/>
</dbReference>
<keyword evidence="5" id="KW-0067">ATP-binding</keyword>
<dbReference type="InterPro" id="IPR027417">
    <property type="entry name" value="P-loop_NTPase"/>
</dbReference>
<dbReference type="Gene3D" id="3.40.50.300">
    <property type="entry name" value="P-loop containing nucleotide triphosphate hydrolases"/>
    <property type="match status" value="3"/>
</dbReference>
<reference evidence="11" key="2">
    <citation type="submission" date="2015-07" db="EMBL/GenBank/DDBJ databases">
        <title>The genome sequence of Plasmodium falciparum IGH-CR14.</title>
        <authorList>
            <consortium name="The Broad Institute Genome Sequencing Platform"/>
            <person name="Volkman S.K."/>
            <person name="Neafsey D.E."/>
            <person name="Dash A.P."/>
            <person name="Chitnis C.E."/>
            <person name="Hartl D.L."/>
            <person name="Young S.K."/>
            <person name="Kodira C.D."/>
            <person name="Zeng Q."/>
            <person name="Koehrsen M."/>
            <person name="Godfrey P."/>
            <person name="Alvarado L."/>
            <person name="Berlin A."/>
            <person name="Borenstein D."/>
            <person name="Chen Z."/>
            <person name="Engels R."/>
            <person name="Freedman E."/>
            <person name="Gellesch M."/>
            <person name="Goldberg J."/>
            <person name="Griggs A."/>
            <person name="Gujja S."/>
            <person name="Heiman D."/>
            <person name="Hepburn T."/>
            <person name="Howarth C."/>
            <person name="Jen D."/>
            <person name="Larson L."/>
            <person name="Lewis B."/>
            <person name="Mehta T."/>
            <person name="Park D."/>
            <person name="Pearson M."/>
            <person name="Roberts A."/>
            <person name="Saif S."/>
            <person name="Shea T."/>
            <person name="Shenoy N."/>
            <person name="Sisk P."/>
            <person name="Stolte C."/>
            <person name="Sykes S."/>
            <person name="Walk T."/>
            <person name="White J."/>
            <person name="Yandava C."/>
            <person name="Wirth D.F."/>
            <person name="Nusbaum C."/>
            <person name="Birren B."/>
        </authorList>
    </citation>
    <scope>NUCLEOTIDE SEQUENCE [LARGE SCALE GENOMIC DNA]</scope>
    <source>
        <strain evidence="11">IGH-CR14</strain>
    </source>
</reference>
<gene>
    <name evidence="10" type="ORF">PFMG_02818</name>
</gene>
<evidence type="ECO:0000313" key="11">
    <source>
        <dbReference type="Proteomes" id="UP000054562"/>
    </source>
</evidence>
<evidence type="ECO:0000256" key="3">
    <source>
        <dbReference type="ARBA" id="ARBA00022801"/>
    </source>
</evidence>
<dbReference type="Pfam" id="PF00270">
    <property type="entry name" value="DEAD"/>
    <property type="match status" value="1"/>
</dbReference>
<dbReference type="PROSITE" id="PS51192">
    <property type="entry name" value="HELICASE_ATP_BIND_1"/>
    <property type="match status" value="1"/>
</dbReference>
<dbReference type="FunFam" id="3.40.50.300:FF:002444">
    <property type="entry name" value="DEAD/DEAH box ATP-dependent RNA helicase, putative"/>
    <property type="match status" value="1"/>
</dbReference>
<comment type="similarity">
    <text evidence="1">Belongs to the DEAD box helicase family. DEAH subfamily.</text>
</comment>
<sequence length="1588" mass="186222">MTKGNAILIDDINTTFIKDDEEKKEMVQANDGSSSSTPVSFNEPNKLSNKEKKKLEYQKRIQRKKERQLKKVQKLITKTQSGSLSYLKNNIASSSVFNKLVDQKKEQNKNNIKNNYIENEAIGNKNNDVNLNNNDINVKNNDLNIMNSDNINNTNDIYNNSNNKKKKKNKIKNINKNTADNSSESSHEEQNGKSDLYCALENISKKKLIKKLKNKNKHEKEIEKKKLFKKIQEFKLNNTEQKNLMIPFDIKAVPKNTEHLDKLLKTYEELNIELPHYLNIIKKKIEKKRKRFLDKMEYLKEEKNVQLTESIKSKEVDGDVKKKKNKINSLKEESESYIETNSINETYTDQCNIIIKSESSDEDYNKMEPHGSYDDSDMDHENISSYHNSTKEKKNDINGINGINHINGINDINGINGINNNNNNNNNNSYNNAYNKDKRKVCYKNVKVNRKEHIDKVRASLPVLDYEQELIEAVLNYDVVFVNGDTGCGKSTQVPQFLYEYGFTSNDYFIGITQPRKIAVKSICNRLNDELNEEICGYQIRFEKSYFLKHSKIKVMTEGILLKEIMSDFILSKYSVIILDEAHERSINMDIIIGILSIISKIRNDNYYNFKSDIIPIKIIIMSATINDNNLFQNKIFQNFTTVNIPTQKVQVIDHFLSYTPKDYVEEAKRKIIQIHKKLPQGSILVFLTSQEEIYRLYNMLSNLKITNSEFNQQGENKIMDEVNFDIFDLSEGEQNKDEKVSLFFRETDENEEKKILFDVSEEENSVESDIKESDIKESDYIKEGDIKESDYIKEGDIKESDYIKESNIEESNIEESNIEESNIDESNIEESDIEESDVKESDIKESDIKESDIKESDNDVYDKELHDDDHMDDEPKKSNINTYELNNNTKKKSSIWKGSDGSGTLKVFKLYSKLPMKDQMELFHNPKENERVCILSTNIAETSLTLPNIRYVIDCGKEKRKIYSNLNDYSYYIIDNISKCSAIQRKGRAGRILYLLKKNKKNKKKMENEKGHVYKLYSSNYYNYFFKNDNDYPILNYPLDSLILYLLSFNIKNVENFPFINKPDKSKFIEAKKRLIYLNCIHFVYKDIEFLFKQIDQKRCLKSSIENHIKKFNPYNKKGGITLTGSFILLLPISTRYAKILTDVCLKSLAMKQLNTIPLAALLVSCLYLESIFSYDYKLKMKYKKKKTTKKDKNVNMTIHQNKEENKPKNHNNLINLFLVNKKKQKHTYTSSDDDDDNNTLSSSNNDMSEEHIHHIKNNINVDVLENFKEQFDNDILFYLNICTKFYFSKDRNETCQIMHLDKKKMNELLKLSNHLIKIINYKLNTNISLDMLQENISDISKNIIHYAVIQGFIDHLAIRSDLVHNQYTRNQNITYNSKKAYITQNMNMPIYINSSSVLYQNRPYPKYILYNYITKNRNSYVMFDCLKIDDAELGNITNVCIFINEYEKIPPAKYDKDNDKIIVYVKPLYLPSSHYLSITYKELNEKDLLFYNYFALFLLDGSMFLKMTKFQMYYSHTTYDVINSAQENIKNFIEALKNAQMNNRSSLIAKWKEDRNFLKNEFLSLIVKKFNKNQNDFFNNIWPPLD</sequence>
<dbReference type="GO" id="GO:0003723">
    <property type="term" value="F:RNA binding"/>
    <property type="evidence" value="ECO:0007669"/>
    <property type="project" value="TreeGrafter"/>
</dbReference>
<keyword evidence="4 10" id="KW-0347">Helicase</keyword>
<feature type="domain" description="Helicase C-terminal" evidence="9">
    <location>
        <begin position="867"/>
        <end position="1051"/>
    </location>
</feature>
<organism evidence="10 11">
    <name type="scientific">Plasmodium falciparum IGH-CR14</name>
    <dbReference type="NCBI Taxonomy" id="580059"/>
    <lineage>
        <taxon>Eukaryota</taxon>
        <taxon>Sar</taxon>
        <taxon>Alveolata</taxon>
        <taxon>Apicomplexa</taxon>
        <taxon>Aconoidasida</taxon>
        <taxon>Haemosporida</taxon>
        <taxon>Plasmodiidae</taxon>
        <taxon>Plasmodium</taxon>
        <taxon>Plasmodium (Laverania)</taxon>
    </lineage>
</organism>
<feature type="region of interest" description="Disordered" evidence="7">
    <location>
        <begin position="804"/>
        <end position="885"/>
    </location>
</feature>
<accession>A0A0L1IAX8</accession>
<evidence type="ECO:0000256" key="6">
    <source>
        <dbReference type="SAM" id="Coils"/>
    </source>
</evidence>
<dbReference type="GO" id="GO:0004386">
    <property type="term" value="F:helicase activity"/>
    <property type="evidence" value="ECO:0007669"/>
    <property type="project" value="UniProtKB-KW"/>
</dbReference>
<feature type="compositionally biased region" description="Low complexity" evidence="7">
    <location>
        <begin position="149"/>
        <end position="162"/>
    </location>
</feature>
<dbReference type="PANTHER" id="PTHR18934">
    <property type="entry name" value="ATP-DEPENDENT RNA HELICASE"/>
    <property type="match status" value="1"/>
</dbReference>
<dbReference type="GO" id="GO:0005730">
    <property type="term" value="C:nucleolus"/>
    <property type="evidence" value="ECO:0007669"/>
    <property type="project" value="TreeGrafter"/>
</dbReference>
<name>A0A0L1IAX8_PLAFA</name>
<evidence type="ECO:0000256" key="2">
    <source>
        <dbReference type="ARBA" id="ARBA00022741"/>
    </source>
</evidence>
<feature type="compositionally biased region" description="Acidic residues" evidence="7">
    <location>
        <begin position="812"/>
        <end position="836"/>
    </location>
</feature>
<feature type="compositionally biased region" description="Basic and acidic residues" evidence="7">
    <location>
        <begin position="837"/>
        <end position="878"/>
    </location>
</feature>
<dbReference type="FunFam" id="3.40.50.300:FF:002035">
    <property type="entry name" value="DEAD/DEAH box ATP-dependent RNA helicase, putative"/>
    <property type="match status" value="1"/>
</dbReference>
<dbReference type="InterPro" id="IPR001650">
    <property type="entry name" value="Helicase_C-like"/>
</dbReference>
<evidence type="ECO:0000256" key="1">
    <source>
        <dbReference type="ARBA" id="ARBA00008792"/>
    </source>
</evidence>
<evidence type="ECO:0000256" key="4">
    <source>
        <dbReference type="ARBA" id="ARBA00022806"/>
    </source>
</evidence>
<evidence type="ECO:0000256" key="5">
    <source>
        <dbReference type="ARBA" id="ARBA00022840"/>
    </source>
</evidence>
<proteinExistence type="inferred from homology"/>
<dbReference type="PROSITE" id="PS00690">
    <property type="entry name" value="DEAH_ATP_HELICASE"/>
    <property type="match status" value="1"/>
</dbReference>
<evidence type="ECO:0000313" key="10">
    <source>
        <dbReference type="EMBL" id="KNG76647.1"/>
    </source>
</evidence>
<dbReference type="OrthoDB" id="10253254at2759"/>
<keyword evidence="2" id="KW-0547">Nucleotide-binding</keyword>
<dbReference type="PROSITE" id="PS51194">
    <property type="entry name" value="HELICASE_CTER"/>
    <property type="match status" value="1"/>
</dbReference>
<dbReference type="GO" id="GO:0000462">
    <property type="term" value="P:maturation of SSU-rRNA from tricistronic rRNA transcript (SSU-rRNA, 5.8S rRNA, LSU-rRNA)"/>
    <property type="evidence" value="ECO:0007669"/>
    <property type="project" value="TreeGrafter"/>
</dbReference>
<feature type="coiled-coil region" evidence="6">
    <location>
        <begin position="282"/>
        <end position="340"/>
    </location>
</feature>
<feature type="region of interest" description="Disordered" evidence="7">
    <location>
        <begin position="149"/>
        <end position="169"/>
    </location>
</feature>
<feature type="region of interest" description="Disordered" evidence="7">
    <location>
        <begin position="20"/>
        <end position="54"/>
    </location>
</feature>
<dbReference type="Gene3D" id="1.10.10.2130">
    <property type="entry name" value="DEAH helicase family, winged-helix domain"/>
    <property type="match status" value="1"/>
</dbReference>
<dbReference type="EMBL" id="GG665186">
    <property type="protein sequence ID" value="KNG76647.1"/>
    <property type="molecule type" value="Genomic_DNA"/>
</dbReference>
<dbReference type="CDD" id="cd18791">
    <property type="entry name" value="SF2_C_RHA"/>
    <property type="match status" value="1"/>
</dbReference>
<feature type="domain" description="Helicase ATP-binding" evidence="8">
    <location>
        <begin position="471"/>
        <end position="644"/>
    </location>
</feature>
<reference evidence="11" key="1">
    <citation type="submission" date="2015-07" db="EMBL/GenBank/DDBJ databases">
        <title>Annotation of Plasmodium falciparum IGH-CR14.</title>
        <authorList>
            <consortium name="The Broad Institute Genome Sequencing Platform"/>
            <person name="Volkman S.K."/>
            <person name="Neafsey D.E."/>
            <person name="Dash A.P."/>
            <person name="Chitnis C.E."/>
            <person name="Hartl D.L."/>
            <person name="Young S.K."/>
            <person name="Zeng Q."/>
            <person name="Koehrsen M."/>
            <person name="Alvarado L."/>
            <person name="Berlin A."/>
            <person name="Borenstein D."/>
            <person name="Chapman S.B."/>
            <person name="Chen Z."/>
            <person name="Engels R."/>
            <person name="Freedman E."/>
            <person name="Gellesch M."/>
            <person name="Goldberg J."/>
            <person name="Griggs A."/>
            <person name="Gujja S."/>
            <person name="Heilman E.R."/>
            <person name="Heiman D.I."/>
            <person name="Howarth C."/>
            <person name="Jen D."/>
            <person name="Larson L."/>
            <person name="Mehta T."/>
            <person name="Neiman D."/>
            <person name="Park D."/>
            <person name="Pearson M."/>
            <person name="Roberts A."/>
            <person name="Saif S."/>
            <person name="Shea T."/>
            <person name="Shenoy N."/>
            <person name="Sisk P."/>
            <person name="Stolte C."/>
            <person name="Sykes S."/>
            <person name="Walk T."/>
            <person name="White J."/>
            <person name="Yandava C."/>
            <person name="Haas B."/>
            <person name="Henn M.R."/>
            <person name="Nusbaum C."/>
            <person name="Birren B."/>
        </authorList>
    </citation>
    <scope>NUCLEOTIDE SEQUENCE [LARGE SCALE GENOMIC DNA]</scope>
    <source>
        <strain evidence="11">IGH-CR14</strain>
    </source>
</reference>
<protein>
    <submittedName>
        <fullName evidence="10">ATP-dependent DEAD box helicase</fullName>
    </submittedName>
</protein>
<keyword evidence="6" id="KW-0175">Coiled coil</keyword>
<evidence type="ECO:0000259" key="8">
    <source>
        <dbReference type="PROSITE" id="PS51192"/>
    </source>
</evidence>
<dbReference type="Gene3D" id="2.160.10.20">
    <property type="entry name" value="Insect antifreeze protein"/>
    <property type="match status" value="1"/>
</dbReference>
<evidence type="ECO:0000259" key="9">
    <source>
        <dbReference type="PROSITE" id="PS51194"/>
    </source>
</evidence>
<dbReference type="SUPFAM" id="SSF52540">
    <property type="entry name" value="P-loop containing nucleoside triphosphate hydrolases"/>
    <property type="match status" value="1"/>
</dbReference>
<feature type="region of interest" description="Disordered" evidence="7">
    <location>
        <begin position="1229"/>
        <end position="1248"/>
    </location>
</feature>
<feature type="compositionally biased region" description="Polar residues" evidence="7">
    <location>
        <begin position="30"/>
        <end position="40"/>
    </location>
</feature>